<keyword evidence="8" id="KW-0812">Transmembrane</keyword>
<dbReference type="GO" id="GO:0046872">
    <property type="term" value="F:metal ion binding"/>
    <property type="evidence" value="ECO:0007669"/>
    <property type="project" value="UniProtKB-KW"/>
</dbReference>
<sequence>MSAIPMTQGSRLTRSTRRVRFTGPGMPHVELGHEPALSRDGDQPRHDRRGVSLRWLSGIILTGLFGATLIGSAIYISLDGEMTFAERGELAVTPAQRSATAGDRSPRRGDKLFVASDVVSAKQAFRTPTTIKVGDREVIKIKPFVRVATNLALGSLGFSDDVPPFNPMKLYGGADIAAEKAAPELELTDGDAEVSVQRRPLAGYDGPAEPGAELTAEQAAAQVAEEQKAVRDAGQRAPLALASQRMLTMALTAPRLQPDPSTAPAPGIAFSTMQVTFVPENVTNRPKTPAAAREAAPPQDERMVTVKRGETFEQVLKNNGASAAEIKSLASALAVRLKEAPVREGQRLKLLFGPAAKGAPPLLLRAMIYDGETITAIGALSDRNDFVSVAPPQADTPVSSEDDEEADDKPGGIRLYDSIYETGFKHDIPRPVLDQLIKISFYDFDLQRRVSGGDSFEVFYSEDEENEGRPDVLFASLSVAGQQKRYYRFQLGDENVVDFFDELGKSNRKFLIRKPIAEGTLRSTFGMRYHPILRYSRMHNGVDWANKVGTPIIAAGDGRVRLAGWESGYGRRVELEHSYGFVTTYNHMSAFGKGIKEGSRVRQGQVIGYLGSSGLSTGPHLHYEVMINENLVDPLTIKLPRNRELDAQQVSAFQRERDRIDELMRKAPTATRMAERAK</sequence>
<dbReference type="PANTHER" id="PTHR21666:SF288">
    <property type="entry name" value="CELL DIVISION PROTEIN YTFB"/>
    <property type="match status" value="1"/>
</dbReference>
<keyword evidence="2" id="KW-0645">Protease</keyword>
<keyword evidence="6" id="KW-0482">Metalloprotease</keyword>
<keyword evidence="5" id="KW-0862">Zinc</keyword>
<keyword evidence="3" id="KW-0479">Metal-binding</keyword>
<organism evidence="10 11">
    <name type="scientific">Alsobacter metallidurans</name>
    <dbReference type="NCBI Taxonomy" id="340221"/>
    <lineage>
        <taxon>Bacteria</taxon>
        <taxon>Pseudomonadati</taxon>
        <taxon>Pseudomonadota</taxon>
        <taxon>Alphaproteobacteria</taxon>
        <taxon>Hyphomicrobiales</taxon>
        <taxon>Alsobacteraceae</taxon>
        <taxon>Alsobacter</taxon>
    </lineage>
</organism>
<dbReference type="SUPFAM" id="SSF51261">
    <property type="entry name" value="Duplicated hybrid motif"/>
    <property type="match status" value="1"/>
</dbReference>
<evidence type="ECO:0000256" key="1">
    <source>
        <dbReference type="ARBA" id="ARBA00001947"/>
    </source>
</evidence>
<evidence type="ECO:0000259" key="9">
    <source>
        <dbReference type="Pfam" id="PF01551"/>
    </source>
</evidence>
<reference evidence="10" key="2">
    <citation type="submission" date="2020-09" db="EMBL/GenBank/DDBJ databases">
        <authorList>
            <person name="Sun Q."/>
            <person name="Zhou Y."/>
        </authorList>
    </citation>
    <scope>NUCLEOTIDE SEQUENCE</scope>
    <source>
        <strain evidence="10">CGMCC 1.12214</strain>
    </source>
</reference>
<evidence type="ECO:0000256" key="2">
    <source>
        <dbReference type="ARBA" id="ARBA00022670"/>
    </source>
</evidence>
<evidence type="ECO:0000256" key="7">
    <source>
        <dbReference type="SAM" id="MobiDB-lite"/>
    </source>
</evidence>
<proteinExistence type="predicted"/>
<feature type="region of interest" description="Disordered" evidence="7">
    <location>
        <begin position="1"/>
        <end position="45"/>
    </location>
</feature>
<evidence type="ECO:0000313" key="11">
    <source>
        <dbReference type="Proteomes" id="UP000603912"/>
    </source>
</evidence>
<keyword evidence="8" id="KW-1133">Transmembrane helix</keyword>
<evidence type="ECO:0000256" key="6">
    <source>
        <dbReference type="ARBA" id="ARBA00023049"/>
    </source>
</evidence>
<dbReference type="Gene3D" id="3.10.450.350">
    <property type="match status" value="1"/>
</dbReference>
<accession>A0A917IB71</accession>
<evidence type="ECO:0000256" key="4">
    <source>
        <dbReference type="ARBA" id="ARBA00022801"/>
    </source>
</evidence>
<name>A0A917IB71_9HYPH</name>
<evidence type="ECO:0000313" key="10">
    <source>
        <dbReference type="EMBL" id="GGH31040.1"/>
    </source>
</evidence>
<dbReference type="InterPro" id="IPR011055">
    <property type="entry name" value="Dup_hybrid_motif"/>
</dbReference>
<reference evidence="10" key="1">
    <citation type="journal article" date="2014" name="Int. J. Syst. Evol. Microbiol.">
        <title>Complete genome sequence of Corynebacterium casei LMG S-19264T (=DSM 44701T), isolated from a smear-ripened cheese.</title>
        <authorList>
            <consortium name="US DOE Joint Genome Institute (JGI-PGF)"/>
            <person name="Walter F."/>
            <person name="Albersmeier A."/>
            <person name="Kalinowski J."/>
            <person name="Ruckert C."/>
        </authorList>
    </citation>
    <scope>NUCLEOTIDE SEQUENCE</scope>
    <source>
        <strain evidence="10">CGMCC 1.12214</strain>
    </source>
</reference>
<feature type="compositionally biased region" description="Polar residues" evidence="7">
    <location>
        <begin position="1"/>
        <end position="13"/>
    </location>
</feature>
<dbReference type="InterPro" id="IPR050570">
    <property type="entry name" value="Cell_wall_metabolism_enzyme"/>
</dbReference>
<evidence type="ECO:0000256" key="3">
    <source>
        <dbReference type="ARBA" id="ARBA00022723"/>
    </source>
</evidence>
<dbReference type="Proteomes" id="UP000603912">
    <property type="component" value="Unassembled WGS sequence"/>
</dbReference>
<dbReference type="GO" id="GO:0004222">
    <property type="term" value="F:metalloendopeptidase activity"/>
    <property type="evidence" value="ECO:0007669"/>
    <property type="project" value="TreeGrafter"/>
</dbReference>
<dbReference type="EMBL" id="BMES01000003">
    <property type="protein sequence ID" value="GGH31040.1"/>
    <property type="molecule type" value="Genomic_DNA"/>
</dbReference>
<keyword evidence="8" id="KW-0472">Membrane</keyword>
<feature type="region of interest" description="Disordered" evidence="7">
    <location>
        <begin position="390"/>
        <end position="411"/>
    </location>
</feature>
<dbReference type="AlphaFoldDB" id="A0A917IB71"/>
<evidence type="ECO:0000256" key="8">
    <source>
        <dbReference type="SAM" id="Phobius"/>
    </source>
</evidence>
<feature type="transmembrane region" description="Helical" evidence="8">
    <location>
        <begin position="55"/>
        <end position="78"/>
    </location>
</feature>
<protein>
    <submittedName>
        <fullName evidence="10">Membrane protein</fullName>
    </submittedName>
</protein>
<keyword evidence="4" id="KW-0378">Hydrolase</keyword>
<dbReference type="Pfam" id="PF01551">
    <property type="entry name" value="Peptidase_M23"/>
    <property type="match status" value="1"/>
</dbReference>
<dbReference type="InterPro" id="IPR016047">
    <property type="entry name" value="M23ase_b-sheet_dom"/>
</dbReference>
<feature type="domain" description="M23ase beta-sheet core" evidence="9">
    <location>
        <begin position="537"/>
        <end position="634"/>
    </location>
</feature>
<dbReference type="GO" id="GO:0006508">
    <property type="term" value="P:proteolysis"/>
    <property type="evidence" value="ECO:0007669"/>
    <property type="project" value="UniProtKB-KW"/>
</dbReference>
<dbReference type="Gene3D" id="2.70.70.10">
    <property type="entry name" value="Glucose Permease (Domain IIA)"/>
    <property type="match status" value="1"/>
</dbReference>
<dbReference type="PANTHER" id="PTHR21666">
    <property type="entry name" value="PEPTIDASE-RELATED"/>
    <property type="match status" value="1"/>
</dbReference>
<dbReference type="RefSeq" id="WP_188519777.1">
    <property type="nucleotide sequence ID" value="NZ_BMES01000003.1"/>
</dbReference>
<feature type="compositionally biased region" description="Basic and acidic residues" evidence="7">
    <location>
        <begin position="30"/>
        <end position="45"/>
    </location>
</feature>
<evidence type="ECO:0000256" key="5">
    <source>
        <dbReference type="ARBA" id="ARBA00022833"/>
    </source>
</evidence>
<keyword evidence="11" id="KW-1185">Reference proteome</keyword>
<dbReference type="CDD" id="cd12797">
    <property type="entry name" value="M23_peptidase"/>
    <property type="match status" value="1"/>
</dbReference>
<comment type="caution">
    <text evidence="10">The sequence shown here is derived from an EMBL/GenBank/DDBJ whole genome shotgun (WGS) entry which is preliminary data.</text>
</comment>
<gene>
    <name evidence="10" type="ORF">GCM10007036_41980</name>
</gene>
<comment type="cofactor">
    <cofactor evidence="1">
        <name>Zn(2+)</name>
        <dbReference type="ChEBI" id="CHEBI:29105"/>
    </cofactor>
</comment>